<evidence type="ECO:0000313" key="9">
    <source>
        <dbReference type="Proteomes" id="UP000007382"/>
    </source>
</evidence>
<dbReference type="GO" id="GO:0032196">
    <property type="term" value="P:transposition"/>
    <property type="evidence" value="ECO:0007669"/>
    <property type="project" value="UniProtKB-KW"/>
</dbReference>
<reference evidence="8 9" key="1">
    <citation type="journal article" date="2012" name="J. Bacteriol.">
        <title>Complete Genome Sequence of Leptospirillum ferrooxidans Strain C2-3, Isolated from a Fresh Volcanic Ash Deposit on the Island of Miyake, Japan.</title>
        <authorList>
            <person name="Fujimura R."/>
            <person name="Sato Y."/>
            <person name="Nishizawa T."/>
            <person name="Oshima K."/>
            <person name="Kim S.-W."/>
            <person name="Hattori M."/>
            <person name="Kamijo T."/>
            <person name="Ohta H."/>
        </authorList>
    </citation>
    <scope>NUCLEOTIDE SEQUENCE [LARGE SCALE GENOMIC DNA]</scope>
    <source>
        <strain evidence="8 9">C2-3</strain>
    </source>
</reference>
<dbReference type="KEGG" id="lfc:LFE_2039"/>
<feature type="compositionally biased region" description="Basic residues" evidence="5">
    <location>
        <begin position="275"/>
        <end position="286"/>
    </location>
</feature>
<evidence type="ECO:0000256" key="5">
    <source>
        <dbReference type="SAM" id="MobiDB-lite"/>
    </source>
</evidence>
<feature type="compositionally biased region" description="Basic and acidic residues" evidence="5">
    <location>
        <begin position="241"/>
        <end position="274"/>
    </location>
</feature>
<evidence type="ECO:0000256" key="4">
    <source>
        <dbReference type="ARBA" id="ARBA00023172"/>
    </source>
</evidence>
<dbReference type="GO" id="GO:0003677">
    <property type="term" value="F:DNA binding"/>
    <property type="evidence" value="ECO:0007669"/>
    <property type="project" value="UniProtKB-KW"/>
</dbReference>
<organism evidence="8 9">
    <name type="scientific">Leptospirillum ferrooxidans (strain C2-3)</name>
    <dbReference type="NCBI Taxonomy" id="1162668"/>
    <lineage>
        <taxon>Bacteria</taxon>
        <taxon>Pseudomonadati</taxon>
        <taxon>Nitrospirota</taxon>
        <taxon>Nitrospiria</taxon>
        <taxon>Nitrospirales</taxon>
        <taxon>Nitrospiraceae</taxon>
        <taxon>Leptospirillum</taxon>
    </lineage>
</organism>
<evidence type="ECO:0000259" key="7">
    <source>
        <dbReference type="Pfam" id="PF07282"/>
    </source>
</evidence>
<dbReference type="STRING" id="1162668.LFE_2039"/>
<accession>I0IR14</accession>
<dbReference type="InterPro" id="IPR001959">
    <property type="entry name" value="Transposase"/>
</dbReference>
<keyword evidence="4" id="KW-0233">DNA recombination</keyword>
<feature type="compositionally biased region" description="Basic residues" evidence="5">
    <location>
        <begin position="45"/>
        <end position="56"/>
    </location>
</feature>
<name>I0IR14_LEPFC</name>
<reference evidence="9" key="2">
    <citation type="submission" date="2012-03" db="EMBL/GenBank/DDBJ databases">
        <title>The complete genome sequence of the pioneer microbe on fresh volcanic deposit, Leptospirillum ferrooxidans strain C2-3.</title>
        <authorList>
            <person name="Fujimura R."/>
            <person name="Sato Y."/>
            <person name="Nishizawa T."/>
            <person name="Nanba K."/>
            <person name="Oshima K."/>
            <person name="Hattori M."/>
            <person name="Kamijo T."/>
            <person name="Ohta H."/>
        </authorList>
    </citation>
    <scope>NUCLEOTIDE SEQUENCE [LARGE SCALE GENOMIC DNA]</scope>
    <source>
        <strain evidence="9">C2-3</strain>
    </source>
</reference>
<evidence type="ECO:0000256" key="3">
    <source>
        <dbReference type="ARBA" id="ARBA00023125"/>
    </source>
</evidence>
<feature type="region of interest" description="Disordered" evidence="5">
    <location>
        <begin position="240"/>
        <end position="286"/>
    </location>
</feature>
<feature type="domain" description="Cas12f1-like TNB" evidence="7">
    <location>
        <begin position="146"/>
        <end position="212"/>
    </location>
</feature>
<evidence type="ECO:0000259" key="6">
    <source>
        <dbReference type="Pfam" id="PF01385"/>
    </source>
</evidence>
<keyword evidence="9" id="KW-1185">Reference proteome</keyword>
<dbReference type="HOGENOM" id="CLU_032903_9_4_0"/>
<protein>
    <submittedName>
        <fullName evidence="8">Transposase</fullName>
    </submittedName>
</protein>
<evidence type="ECO:0000256" key="2">
    <source>
        <dbReference type="ARBA" id="ARBA00022578"/>
    </source>
</evidence>
<dbReference type="OrthoDB" id="1551477at2"/>
<dbReference type="RefSeq" id="WP_014450197.1">
    <property type="nucleotide sequence ID" value="NC_017094.1"/>
</dbReference>
<keyword evidence="3" id="KW-0238">DNA-binding</keyword>
<sequence>MFSEEELRSQTLGFDRGVTIPVMASSGRRIDFSPIQKIRMEKKERAKKRWQRKLSRQVKGSDNRRKSRKRLARTFEYAKKVRKDVIHKATRDLVSEPDRNLFVVEDLKIKNMTRKPEGKQDDSGGYAKNGARAKAGLNRAILSSCWGLFVLFLSYKSLRSGKLVIKVSPQYSSQECVRCGHIHPDNRPSRAEFICQHCGLKDNADHNASRVIARRGVRLLLEWKIQKKEIWRCGIGKGKQLGREPSEVKASFDSDQTRRPKRLRETSAKEDIRSRDRKHLRKPQNV</sequence>
<feature type="domain" description="Probable transposase IS891/IS1136/IS1341" evidence="6">
    <location>
        <begin position="10"/>
        <end position="114"/>
    </location>
</feature>
<dbReference type="Proteomes" id="UP000007382">
    <property type="component" value="Chromosome"/>
</dbReference>
<proteinExistence type="inferred from homology"/>
<dbReference type="EMBL" id="AP012342">
    <property type="protein sequence ID" value="BAM07713.1"/>
    <property type="molecule type" value="Genomic_DNA"/>
</dbReference>
<feature type="region of interest" description="Disordered" evidence="5">
    <location>
        <begin position="42"/>
        <end position="69"/>
    </location>
</feature>
<dbReference type="Pfam" id="PF01385">
    <property type="entry name" value="OrfB_IS605"/>
    <property type="match status" value="1"/>
</dbReference>
<evidence type="ECO:0000313" key="8">
    <source>
        <dbReference type="EMBL" id="BAM07713.1"/>
    </source>
</evidence>
<evidence type="ECO:0000256" key="1">
    <source>
        <dbReference type="ARBA" id="ARBA00008761"/>
    </source>
</evidence>
<comment type="similarity">
    <text evidence="1">In the C-terminal section; belongs to the transposase 35 family.</text>
</comment>
<dbReference type="eggNOG" id="COG0675">
    <property type="taxonomic scope" value="Bacteria"/>
</dbReference>
<dbReference type="PATRIC" id="fig|1162668.3.peg.2415"/>
<dbReference type="NCBIfam" id="NF040570">
    <property type="entry name" value="guided_TnpB"/>
    <property type="match status" value="1"/>
</dbReference>
<gene>
    <name evidence="8" type="ordered locus">LFE_2039</name>
</gene>
<keyword evidence="2" id="KW-0815">Transposition</keyword>
<dbReference type="AlphaFoldDB" id="I0IR14"/>
<dbReference type="Pfam" id="PF07282">
    <property type="entry name" value="Cas12f1-like_TNB"/>
    <property type="match status" value="1"/>
</dbReference>
<dbReference type="GO" id="GO:0006310">
    <property type="term" value="P:DNA recombination"/>
    <property type="evidence" value="ECO:0007669"/>
    <property type="project" value="UniProtKB-KW"/>
</dbReference>
<dbReference type="InterPro" id="IPR010095">
    <property type="entry name" value="Cas12f1-like_TNB"/>
</dbReference>